<dbReference type="RefSeq" id="XP_002736456.1">
    <property type="nucleotide sequence ID" value="XM_002736410.2"/>
</dbReference>
<feature type="repeat" description="ANK" evidence="3">
    <location>
        <begin position="146"/>
        <end position="178"/>
    </location>
</feature>
<evidence type="ECO:0000313" key="5">
    <source>
        <dbReference type="Proteomes" id="UP000694865"/>
    </source>
</evidence>
<name>A0ABM0GSK5_SACKO</name>
<keyword evidence="1" id="KW-0677">Repeat</keyword>
<dbReference type="Gene3D" id="1.25.40.20">
    <property type="entry name" value="Ankyrin repeat-containing domain"/>
    <property type="match status" value="2"/>
</dbReference>
<dbReference type="InterPro" id="IPR036770">
    <property type="entry name" value="Ankyrin_rpt-contain_sf"/>
</dbReference>
<dbReference type="PANTHER" id="PTHR24134:SF9">
    <property type="entry name" value="ANKYRIN REPEAT AND SOCS BOX PROTEIN 8"/>
    <property type="match status" value="1"/>
</dbReference>
<sequence length="285" mass="31656">MWYMMESLQQNYSLQERLIRTIADWRAYSTDDVEDLLNQGADINGASGTLLPLHCACMVSDSHVLRLLLDRGAEVNAVDGYQRTALHYAAEKDDICTELLIEYGADLNAPDGNQDAPLHWAAFKNNLSCVKTLLQHNAAVNIVDYNNDTPISWAAKKCNIESVQLLLDYGADASIANFNGDLPVMRAARLAASGLDSQDVECVELLMKASGQFDLRDLAGHLPDIIKQDPLLHDVLFNVCENVLPLKQLCRQAIRRNLGQCYIPNKVPGIPLPTALQNYLLLQEH</sequence>
<dbReference type="Pfam" id="PF07525">
    <property type="entry name" value="SOCS_box"/>
    <property type="match status" value="1"/>
</dbReference>
<dbReference type="PROSITE" id="PS50088">
    <property type="entry name" value="ANK_REPEAT"/>
    <property type="match status" value="4"/>
</dbReference>
<keyword evidence="2 3" id="KW-0040">ANK repeat</keyword>
<dbReference type="CDD" id="cd03587">
    <property type="entry name" value="SOCS"/>
    <property type="match status" value="1"/>
</dbReference>
<dbReference type="PROSITE" id="PS50297">
    <property type="entry name" value="ANK_REP_REGION"/>
    <property type="match status" value="3"/>
</dbReference>
<protein>
    <submittedName>
        <fullName evidence="6">Ankyrin repeat and SOCS box protein 8-like</fullName>
    </submittedName>
</protein>
<dbReference type="InterPro" id="IPR001496">
    <property type="entry name" value="SOCS_box"/>
</dbReference>
<organism evidence="5 6">
    <name type="scientific">Saccoglossus kowalevskii</name>
    <name type="common">Acorn worm</name>
    <dbReference type="NCBI Taxonomy" id="10224"/>
    <lineage>
        <taxon>Eukaryota</taxon>
        <taxon>Metazoa</taxon>
        <taxon>Hemichordata</taxon>
        <taxon>Enteropneusta</taxon>
        <taxon>Harrimaniidae</taxon>
        <taxon>Saccoglossus</taxon>
    </lineage>
</organism>
<dbReference type="InterPro" id="IPR002110">
    <property type="entry name" value="Ankyrin_rpt"/>
</dbReference>
<dbReference type="PROSITE" id="PS50225">
    <property type="entry name" value="SOCS"/>
    <property type="match status" value="1"/>
</dbReference>
<dbReference type="SMART" id="SM00248">
    <property type="entry name" value="ANK"/>
    <property type="match status" value="5"/>
</dbReference>
<feature type="domain" description="SOCS box" evidence="4">
    <location>
        <begin position="242"/>
        <end position="280"/>
    </location>
</feature>
<evidence type="ECO:0000256" key="3">
    <source>
        <dbReference type="PROSITE-ProRule" id="PRU00023"/>
    </source>
</evidence>
<feature type="repeat" description="ANK" evidence="3">
    <location>
        <begin position="81"/>
        <end position="112"/>
    </location>
</feature>
<dbReference type="InterPro" id="IPR036036">
    <property type="entry name" value="SOCS_box-like_dom_sf"/>
</dbReference>
<keyword evidence="5" id="KW-1185">Reference proteome</keyword>
<dbReference type="GeneID" id="100375479"/>
<feature type="repeat" description="ANK" evidence="3">
    <location>
        <begin position="52"/>
        <end position="80"/>
    </location>
</feature>
<evidence type="ECO:0000259" key="4">
    <source>
        <dbReference type="PROSITE" id="PS50225"/>
    </source>
</evidence>
<accession>A0ABM0GSK5</accession>
<dbReference type="SUPFAM" id="SSF48403">
    <property type="entry name" value="Ankyrin repeat"/>
    <property type="match status" value="1"/>
</dbReference>
<dbReference type="SMART" id="SM00969">
    <property type="entry name" value="SOCS_box"/>
    <property type="match status" value="1"/>
</dbReference>
<evidence type="ECO:0000256" key="2">
    <source>
        <dbReference type="ARBA" id="ARBA00023043"/>
    </source>
</evidence>
<reference evidence="6" key="1">
    <citation type="submission" date="2025-08" db="UniProtKB">
        <authorList>
            <consortium name="RefSeq"/>
        </authorList>
    </citation>
    <scope>IDENTIFICATION</scope>
    <source>
        <tissue evidence="6">Testes</tissue>
    </source>
</reference>
<evidence type="ECO:0000313" key="6">
    <source>
        <dbReference type="RefSeq" id="XP_002736456.1"/>
    </source>
</evidence>
<gene>
    <name evidence="6" type="primary">LOC100375479</name>
</gene>
<dbReference type="PANTHER" id="PTHR24134">
    <property type="entry name" value="ANKYRIN REPEAT-CONTAINING PROTEIN DDB_G0279043"/>
    <property type="match status" value="1"/>
</dbReference>
<dbReference type="SUPFAM" id="SSF158235">
    <property type="entry name" value="SOCS box-like"/>
    <property type="match status" value="1"/>
</dbReference>
<dbReference type="Pfam" id="PF13637">
    <property type="entry name" value="Ank_4"/>
    <property type="match status" value="1"/>
</dbReference>
<feature type="repeat" description="ANK" evidence="3">
    <location>
        <begin position="113"/>
        <end position="145"/>
    </location>
</feature>
<dbReference type="Pfam" id="PF12796">
    <property type="entry name" value="Ank_2"/>
    <property type="match status" value="1"/>
</dbReference>
<evidence type="ECO:0000256" key="1">
    <source>
        <dbReference type="ARBA" id="ARBA00022737"/>
    </source>
</evidence>
<dbReference type="Gene3D" id="1.10.750.20">
    <property type="entry name" value="SOCS box"/>
    <property type="match status" value="1"/>
</dbReference>
<proteinExistence type="predicted"/>
<dbReference type="Proteomes" id="UP000694865">
    <property type="component" value="Unplaced"/>
</dbReference>